<dbReference type="Pfam" id="PF01012">
    <property type="entry name" value="ETF"/>
    <property type="match status" value="1"/>
</dbReference>
<gene>
    <name evidence="3" type="primary">etfB</name>
    <name evidence="3" type="ORF">magtdc_47</name>
</gene>
<evidence type="ECO:0000259" key="2">
    <source>
        <dbReference type="SMART" id="SM00893"/>
    </source>
</evidence>
<dbReference type="Proteomes" id="UP000230981">
    <property type="component" value="Unassembled WGS sequence"/>
</dbReference>
<keyword evidence="4" id="KW-1185">Reference proteome</keyword>
<reference evidence="3" key="1">
    <citation type="submission" date="2017-09" db="EMBL/GenBank/DDBJ databases">
        <authorList>
            <person name="Campbell M.A."/>
            <person name="Lukasik P."/>
            <person name="Simon C."/>
            <person name="McCutcheon J.P."/>
        </authorList>
    </citation>
    <scope>NUCLEOTIDE SEQUENCE [LARGE SCALE GENOMIC DNA]</scope>
    <source>
        <strain evidence="3">MAGTDC</strain>
    </source>
</reference>
<dbReference type="SUPFAM" id="SSF52402">
    <property type="entry name" value="Adenine nucleotide alpha hydrolases-like"/>
    <property type="match status" value="1"/>
</dbReference>
<dbReference type="InterPro" id="IPR012255">
    <property type="entry name" value="ETF_b"/>
</dbReference>
<proteinExistence type="predicted"/>
<dbReference type="Gene3D" id="3.40.50.620">
    <property type="entry name" value="HUPs"/>
    <property type="match status" value="1"/>
</dbReference>
<dbReference type="RefSeq" id="WP_146656760.1">
    <property type="nucleotide sequence ID" value="NZ_CM008791.1"/>
</dbReference>
<evidence type="ECO:0000313" key="4">
    <source>
        <dbReference type="Proteomes" id="UP000230981"/>
    </source>
</evidence>
<dbReference type="EMBL" id="NXGO01000005">
    <property type="protein sequence ID" value="PIM96033.1"/>
    <property type="molecule type" value="Genomic_DNA"/>
</dbReference>
<dbReference type="SMART" id="SM00893">
    <property type="entry name" value="ETF"/>
    <property type="match status" value="1"/>
</dbReference>
<keyword evidence="1" id="KW-0813">Transport</keyword>
<feature type="domain" description="Electron transfer flavoprotein alpha/beta-subunit N-terminal" evidence="2">
    <location>
        <begin position="21"/>
        <end position="213"/>
    </location>
</feature>
<evidence type="ECO:0000256" key="1">
    <source>
        <dbReference type="ARBA" id="ARBA00022982"/>
    </source>
</evidence>
<dbReference type="InterPro" id="IPR014729">
    <property type="entry name" value="Rossmann-like_a/b/a_fold"/>
</dbReference>
<organism evidence="3 4">
    <name type="scientific">Candidatus Hodgkinia cicadicola</name>
    <dbReference type="NCBI Taxonomy" id="573658"/>
    <lineage>
        <taxon>Bacteria</taxon>
        <taxon>Pseudomonadati</taxon>
        <taxon>Pseudomonadota</taxon>
        <taxon>Alphaproteobacteria</taxon>
        <taxon>Hyphomicrobiales</taxon>
        <taxon>Candidatus Hodgkinia</taxon>
    </lineage>
</organism>
<dbReference type="InterPro" id="IPR014730">
    <property type="entry name" value="ETF_a/b_N"/>
</dbReference>
<dbReference type="PANTHER" id="PTHR21294">
    <property type="entry name" value="ELECTRON TRANSFER FLAVOPROTEIN BETA-SUBUNIT"/>
    <property type="match status" value="1"/>
</dbReference>
<protein>
    <submittedName>
        <fullName evidence="3">Electron transfer flavoprotein small subunit</fullName>
    </submittedName>
</protein>
<accession>A0ABX4MGZ7</accession>
<evidence type="ECO:0000313" key="3">
    <source>
        <dbReference type="EMBL" id="PIM96033.1"/>
    </source>
</evidence>
<keyword evidence="1" id="KW-0249">Electron transport</keyword>
<sequence length="246" mass="28116">MRILVTVKIIYDPKIELRQQDGMLCFENISRVINPIDEENIMAVVEFRNKYPRTTLSAVCIGNNVDENIFKYVLAMGVDEAFMFRSVQCKTQDFDDLTIAKVLKRFIKTNKFDLVLTGKSTFSNNVGCVGPALATLLGWHQLYYVCNLLKLTNNELTVQCHAYNRTMTFGIKLPCVLICNFTKLIRYLGLLNIISMLSKPVKVIPLPNLNIKSNPCIETQELLVLNKPRKCKFFDDVNDLMNTIFG</sequence>
<name>A0ABX4MGZ7_9HYPH</name>
<comment type="caution">
    <text evidence="3">The sequence shown here is derived from an EMBL/GenBank/DDBJ whole genome shotgun (WGS) entry which is preliminary data.</text>
</comment>